<sequence>MSIASRIKNARMQAGMSQRALAKRSGLSQQLISKLENGLVESTTEVFKLAETLHVDAVWLATGKETSAGPDTQNAAATAFVPLVSWVAAGLWREMENHLQPGSHEELVPVSCRVSRNAFALRVQGDSMEPVFPNGSYIIVDPALEAHHGSYVVMRMDDAEQATFKQLVIDGSERYLKPLNPRYPLMPIRQSVTVCGVVRQMLMNFDYNQPQN</sequence>
<feature type="domain" description="HTH cro/C1-type" evidence="1">
    <location>
        <begin position="7"/>
        <end position="60"/>
    </location>
</feature>
<dbReference type="RefSeq" id="WP_153249983.1">
    <property type="nucleotide sequence ID" value="NZ_CP044205.1"/>
</dbReference>
<dbReference type="CDD" id="cd06529">
    <property type="entry name" value="S24_LexA-like"/>
    <property type="match status" value="1"/>
</dbReference>
<dbReference type="InterPro" id="IPR010982">
    <property type="entry name" value="Lambda_DNA-bd_dom_sf"/>
</dbReference>
<dbReference type="OrthoDB" id="9791537at2"/>
<dbReference type="Pfam" id="PF01381">
    <property type="entry name" value="HTH_3"/>
    <property type="match status" value="1"/>
</dbReference>
<dbReference type="InterPro" id="IPR039418">
    <property type="entry name" value="LexA-like"/>
</dbReference>
<reference evidence="2 3" key="1">
    <citation type="submission" date="2019-09" db="EMBL/GenBank/DDBJ databases">
        <title>Ecophysiology of the spiral-shaped methanotroph Methylospira mobilis as revealed by the complete genome sequence.</title>
        <authorList>
            <person name="Oshkin I.Y."/>
            <person name="Dedysh S.N."/>
            <person name="Miroshnikov K."/>
            <person name="Danilova O.V."/>
            <person name="Hakobyan A."/>
            <person name="Liesack W."/>
        </authorList>
    </citation>
    <scope>NUCLEOTIDE SEQUENCE [LARGE SCALE GENOMIC DNA]</scope>
    <source>
        <strain evidence="2 3">Shm1</strain>
    </source>
</reference>
<dbReference type="SUPFAM" id="SSF47413">
    <property type="entry name" value="lambda repressor-like DNA-binding domains"/>
    <property type="match status" value="1"/>
</dbReference>
<accession>A0A5Q0BJN1</accession>
<dbReference type="KEGG" id="mmob:F6R98_16390"/>
<gene>
    <name evidence="2" type="ORF">F6R98_16390</name>
</gene>
<proteinExistence type="predicted"/>
<dbReference type="InterPro" id="IPR015927">
    <property type="entry name" value="Peptidase_S24_S26A/B/C"/>
</dbReference>
<evidence type="ECO:0000313" key="2">
    <source>
        <dbReference type="EMBL" id="QFY44013.1"/>
    </source>
</evidence>
<dbReference type="GO" id="GO:0003677">
    <property type="term" value="F:DNA binding"/>
    <property type="evidence" value="ECO:0007669"/>
    <property type="project" value="InterPro"/>
</dbReference>
<dbReference type="Gene3D" id="1.10.260.40">
    <property type="entry name" value="lambda repressor-like DNA-binding domains"/>
    <property type="match status" value="1"/>
</dbReference>
<dbReference type="PROSITE" id="PS50943">
    <property type="entry name" value="HTH_CROC1"/>
    <property type="match status" value="1"/>
</dbReference>
<evidence type="ECO:0000259" key="1">
    <source>
        <dbReference type="PROSITE" id="PS50943"/>
    </source>
</evidence>
<dbReference type="SMART" id="SM00530">
    <property type="entry name" value="HTH_XRE"/>
    <property type="match status" value="1"/>
</dbReference>
<dbReference type="FunCoup" id="A0A5Q0BJN1">
    <property type="interactions" value="7"/>
</dbReference>
<name>A0A5Q0BJN1_9GAMM</name>
<dbReference type="CDD" id="cd00093">
    <property type="entry name" value="HTH_XRE"/>
    <property type="match status" value="1"/>
</dbReference>
<dbReference type="InterPro" id="IPR050077">
    <property type="entry name" value="LexA_repressor"/>
</dbReference>
<dbReference type="PANTHER" id="PTHR33516">
    <property type="entry name" value="LEXA REPRESSOR"/>
    <property type="match status" value="1"/>
</dbReference>
<dbReference type="EMBL" id="CP044205">
    <property type="protein sequence ID" value="QFY44013.1"/>
    <property type="molecule type" value="Genomic_DNA"/>
</dbReference>
<protein>
    <submittedName>
        <fullName evidence="2">Helix-turn-helix domain-containing protein</fullName>
    </submittedName>
</protein>
<evidence type="ECO:0000313" key="3">
    <source>
        <dbReference type="Proteomes" id="UP000325755"/>
    </source>
</evidence>
<dbReference type="Proteomes" id="UP000325755">
    <property type="component" value="Chromosome"/>
</dbReference>
<organism evidence="2 3">
    <name type="scientific">Candidatus Methylospira mobilis</name>
    <dbReference type="NCBI Taxonomy" id="1808979"/>
    <lineage>
        <taxon>Bacteria</taxon>
        <taxon>Pseudomonadati</taxon>
        <taxon>Pseudomonadota</taxon>
        <taxon>Gammaproteobacteria</taxon>
        <taxon>Methylococcales</taxon>
        <taxon>Methylococcaceae</taxon>
        <taxon>Candidatus Methylospira</taxon>
    </lineage>
</organism>
<dbReference type="Pfam" id="PF00717">
    <property type="entry name" value="Peptidase_S24"/>
    <property type="match status" value="1"/>
</dbReference>
<dbReference type="InParanoid" id="A0A5Q0BJN1"/>
<dbReference type="Gene3D" id="2.10.109.10">
    <property type="entry name" value="Umud Fragment, subunit A"/>
    <property type="match status" value="1"/>
</dbReference>
<dbReference type="InterPro" id="IPR001387">
    <property type="entry name" value="Cro/C1-type_HTH"/>
</dbReference>
<dbReference type="PANTHER" id="PTHR33516:SF2">
    <property type="entry name" value="LEXA REPRESSOR-RELATED"/>
    <property type="match status" value="1"/>
</dbReference>
<dbReference type="InterPro" id="IPR036286">
    <property type="entry name" value="LexA/Signal_pep-like_sf"/>
</dbReference>
<keyword evidence="3" id="KW-1185">Reference proteome</keyword>
<dbReference type="AlphaFoldDB" id="A0A5Q0BJN1"/>
<dbReference type="SUPFAM" id="SSF51306">
    <property type="entry name" value="LexA/Signal peptidase"/>
    <property type="match status" value="1"/>
</dbReference>